<feature type="domain" description="VWFA" evidence="1">
    <location>
        <begin position="1582"/>
        <end position="1762"/>
    </location>
</feature>
<dbReference type="SMART" id="SM00327">
    <property type="entry name" value="VWA"/>
    <property type="match status" value="10"/>
</dbReference>
<feature type="domain" description="VWFA" evidence="1">
    <location>
        <begin position="1388"/>
        <end position="1564"/>
    </location>
</feature>
<feature type="domain" description="VWFA" evidence="1">
    <location>
        <begin position="806"/>
        <end position="985"/>
    </location>
</feature>
<dbReference type="PANTHER" id="PTHR24020:SF20">
    <property type="entry name" value="PH DOMAIN-CONTAINING PROTEIN"/>
    <property type="match status" value="1"/>
</dbReference>
<feature type="domain" description="VWFA" evidence="1">
    <location>
        <begin position="1194"/>
        <end position="1374"/>
    </location>
</feature>
<dbReference type="Pfam" id="PF00092">
    <property type="entry name" value="VWA"/>
    <property type="match status" value="10"/>
</dbReference>
<proteinExistence type="predicted"/>
<dbReference type="OrthoDB" id="9988752at2759"/>
<feature type="domain" description="VWFA" evidence="1">
    <location>
        <begin position="999"/>
        <end position="1180"/>
    </location>
</feature>
<dbReference type="CDD" id="cd01450">
    <property type="entry name" value="vWFA_subfamily_ECM"/>
    <property type="match status" value="8"/>
</dbReference>
<accession>A0A3M6U2R0</accession>
<dbReference type="PANTHER" id="PTHR24020">
    <property type="entry name" value="COLLAGEN ALPHA"/>
    <property type="match status" value="1"/>
</dbReference>
<organism evidence="2 3">
    <name type="scientific">Pocillopora damicornis</name>
    <name type="common">Cauliflower coral</name>
    <name type="synonym">Millepora damicornis</name>
    <dbReference type="NCBI Taxonomy" id="46731"/>
    <lineage>
        <taxon>Eukaryota</taxon>
        <taxon>Metazoa</taxon>
        <taxon>Cnidaria</taxon>
        <taxon>Anthozoa</taxon>
        <taxon>Hexacorallia</taxon>
        <taxon>Scleractinia</taxon>
        <taxon>Astrocoeniina</taxon>
        <taxon>Pocilloporidae</taxon>
        <taxon>Pocillopora</taxon>
    </lineage>
</organism>
<dbReference type="InterPro" id="IPR002035">
    <property type="entry name" value="VWF_A"/>
</dbReference>
<evidence type="ECO:0000259" key="1">
    <source>
        <dbReference type="PROSITE" id="PS50234"/>
    </source>
</evidence>
<dbReference type="Proteomes" id="UP000275408">
    <property type="component" value="Unassembled WGS sequence"/>
</dbReference>
<evidence type="ECO:0000313" key="3">
    <source>
        <dbReference type="Proteomes" id="UP000275408"/>
    </source>
</evidence>
<dbReference type="Gene3D" id="3.40.50.410">
    <property type="entry name" value="von Willebrand factor, type A domain"/>
    <property type="match status" value="10"/>
</dbReference>
<name>A0A3M6U2R0_POCDA</name>
<feature type="domain" description="VWFA" evidence="1">
    <location>
        <begin position="612"/>
        <end position="788"/>
    </location>
</feature>
<comment type="caution">
    <text evidence="2">The sequence shown here is derived from an EMBL/GenBank/DDBJ whole genome shotgun (WGS) entry which is preliminary data.</text>
</comment>
<dbReference type="SUPFAM" id="SSF53300">
    <property type="entry name" value="vWA-like"/>
    <property type="match status" value="10"/>
</dbReference>
<sequence length="1960" mass="213843">MNRQYILAVIIKFVSLPAKRRSSCLIPMDIAFLLDSSDAAGKAGFQREKEFFKLMSSALSLSLSGTRVGVISYSAQANLAVALQENTTAQNLRSAIDALQFVGGTPRIEKALESVLTDLFTFDRGTRSGIPKVAVLLTKVSDSNILQYETLRRAAAPLKTEGVELIAVGVGRDGDLQDLRVLVGSEEYVLGTESFDRLSELVEDVTLLACKAAEPKRIIYPMDAAILVDTSAGISALNFRREKAFVKTLIRSFTISRNLSRVSLLSYGNKTEVTVNFFDQQNREFLTRNVDSLPLLGGPSQINQALEVAASQLFSPSGSSRAAVPRTIVVVTDGRHDLTVGSGGLNETIALLRQNGVKILVVAVGGEDVDEDGLGSLVEEEDHIFTAESFETLAAKLEKVSTAASEIAAPDRCGKVTDIAFIMDASDSVDSQSYRIQKDFVKAIAKSFGLQPGASRAGVILSGKKPTVNIKFDDYLQTEDFIEAVDRLPHPRGHAGIDKVLDVVLTQLLVNRGGARPGLGKILVLLTANTQNQSLDTKLLDSVTRRLQQLGVALVVIGVGKQVDDTLLRPLVTKGENLFLERSFESLMLKARQVAQITCDNAGYSRCRNPVDVAFLVDSSGSLGEEGFREQKDFIKVITNTLNVSPSHSKAGVITYSDRASVAIKFSDYQYHAQLVNALDALPYQGKTTRIDRAIVKASKELMTVEGGRRKDIPGVMVIMTDGRQTQDFDVTPLEQAAAVSEEMGVTTLVLGIGELANVNELRKMTARDGDVFLASSSRALNSFAQPVATRICNAAAPKTCDVPLDVAFLVESSENISPRDYKRIKDFIKEAATYLSRSDNEQQVGVIVFNTEAKISIKFGQYWSEYDFDRAIDDLPLNTGPSQLDTALRVATKLFTAENGARPGVQKVGIVLTNGKHPAVEDLEDLKDVVRPLHQAGVHVIPIGVTSSVDWKKLRSLTVDDKDVIVSHSCDSLSNKINYLFRRICLEAAYKKCDGVADVVFAIHSSGTLSPSEYRKEKELVKRVATTLNISPGRSRVALILYSNFATAALRLDEKITMESFDNLVDSLPHERGVTRIDRALKLARSIFDSDSAVVRRGVPKVLILFTDSKQTVAQDAFNLVEAARPLLYEDDVRILAVGMGKNVDVRELRATTVDEKDVFLSPSLENLLSLSGSLSEAMCEAAKPPICPEAMDVAFLMDASGSVGADNFEKQKEFIKAVAGTLGLKSGLARAGSLVYSDMATVQQSFNSCNGTHSVVEAVDHIPYYGRTTRIDRALSLANTDLFSDAGGVRSYVANTLLLLTDGRQTPAADSISMERAVKPLKEKKVKRIALGIGSQISPDELRKVVDGDEDVVTVDSFDDLISSMHMVSEKLCTSAALKKCPVPVDIAFLLDSSGSIGEPNYRKMKDFVKAVANTFIIGSGKTLAALILYGDTATTAIRFSDHANNANFDAAVDVLSYLGGETRIDKALQLASTELLTERSGARVGVAKVVILVTDGRRSRAPDGVELQKAAKPILSAGVRFFAVGIGTEVDEKELQLIVDRRDDVILVPSYNGLATRVRQLSLATCESSEIEACDNIMDVGFVLDSSGSLSASEFQQVKDFVDLIANSFLKNKVGSRVGLMQYSILPKMNVRFSDELTREQFRSVLDKVRYEGGYTRLDRALKLAAQELFVNEEGSRKDIPRVMVIITDGINTEEPDSVALDTAVAPLKRAGVTVFVVCIGSEKGRDEMYLLTEQNKNLYFVRTYNELSLQLRKVSKDICESGALPGCDRVMDVSFLVDSSESVGLQNLQKLLDFVRRIAKTMRISPRGSHGSLVVFSDNAKVQIKLDDHDNIQEFSNALRDVPYMGQKTRIDKALRVALSGVFNSRAGMRAGVRRVAVLLTEGHQTRTFDAIPLRYAVEPLRRRRVNVFAVGIGNDVRYNELRSVTSSDQNVMLVETFDDLARIGEELSHKMCRGG</sequence>
<dbReference type="PRINTS" id="PR00453">
    <property type="entry name" value="VWFADOMAIN"/>
</dbReference>
<dbReference type="EMBL" id="RCHS01002347">
    <property type="protein sequence ID" value="RMX47910.1"/>
    <property type="molecule type" value="Genomic_DNA"/>
</dbReference>
<feature type="domain" description="VWFA" evidence="1">
    <location>
        <begin position="223"/>
        <end position="400"/>
    </location>
</feature>
<dbReference type="PROSITE" id="PS50234">
    <property type="entry name" value="VWFA"/>
    <property type="match status" value="10"/>
</dbReference>
<feature type="domain" description="VWFA" evidence="1">
    <location>
        <begin position="29"/>
        <end position="205"/>
    </location>
</feature>
<evidence type="ECO:0000313" key="2">
    <source>
        <dbReference type="EMBL" id="RMX47910.1"/>
    </source>
</evidence>
<gene>
    <name evidence="2" type="ORF">pdam_00010652</name>
</gene>
<keyword evidence="3" id="KW-1185">Reference proteome</keyword>
<protein>
    <recommendedName>
        <fullName evidence="1">VWFA domain-containing protein</fullName>
    </recommendedName>
</protein>
<reference evidence="2 3" key="1">
    <citation type="journal article" date="2018" name="Sci. Rep.">
        <title>Comparative analysis of the Pocillopora damicornis genome highlights role of immune system in coral evolution.</title>
        <authorList>
            <person name="Cunning R."/>
            <person name="Bay R.A."/>
            <person name="Gillette P."/>
            <person name="Baker A.C."/>
            <person name="Traylor-Knowles N."/>
        </authorList>
    </citation>
    <scope>NUCLEOTIDE SEQUENCE [LARGE SCALE GENOMIC DNA]</scope>
    <source>
        <strain evidence="2">RSMAS</strain>
        <tissue evidence="2">Whole animal</tissue>
    </source>
</reference>
<feature type="domain" description="VWFA" evidence="1">
    <location>
        <begin position="418"/>
        <end position="597"/>
    </location>
</feature>
<dbReference type="InterPro" id="IPR050525">
    <property type="entry name" value="ECM_Assembly_Org"/>
</dbReference>
<dbReference type="InterPro" id="IPR036465">
    <property type="entry name" value="vWFA_dom_sf"/>
</dbReference>
<feature type="domain" description="VWFA" evidence="1">
    <location>
        <begin position="1776"/>
        <end position="1952"/>
    </location>
</feature>